<proteinExistence type="predicted"/>
<comment type="caution">
    <text evidence="1">The sequence shown here is derived from an EMBL/GenBank/DDBJ whole genome shotgun (WGS) entry which is preliminary data.</text>
</comment>
<evidence type="ECO:0000313" key="2">
    <source>
        <dbReference type="Proteomes" id="UP000287527"/>
    </source>
</evidence>
<evidence type="ECO:0008006" key="3">
    <source>
        <dbReference type="Google" id="ProtNLM"/>
    </source>
</evidence>
<gene>
    <name evidence="1" type="ORF">EPI11_08250</name>
</gene>
<reference evidence="1 2" key="1">
    <citation type="submission" date="2019-01" db="EMBL/GenBank/DDBJ databases">
        <title>Flavobacterium sp. nov.,isolated from freshwater.</title>
        <authorList>
            <person name="Zhang R."/>
            <person name="Du Z.-J."/>
        </authorList>
    </citation>
    <scope>NUCLEOTIDE SEQUENCE [LARGE SCALE GENOMIC DNA]</scope>
    <source>
        <strain evidence="1 2">1E403</strain>
    </source>
</reference>
<sequence>MKKIKNIALIASFIIAVSCGKTEKTKKKGYDFENEDPKSEIYKENLANYIKTANKDGLAFYFDGYTNKDGQHYVDVTIEGDINAKTIMKVNKPEGELADIIKVEGKSYHGAEFKNLQLDFVKDSLKSEFIYISSDDIVD</sequence>
<dbReference type="Proteomes" id="UP000287527">
    <property type="component" value="Unassembled WGS sequence"/>
</dbReference>
<keyword evidence="2" id="KW-1185">Reference proteome</keyword>
<dbReference type="OrthoDB" id="799144at2"/>
<accession>A0A3S3QDN5</accession>
<protein>
    <recommendedName>
        <fullName evidence="3">Lipoprotein</fullName>
    </recommendedName>
</protein>
<evidence type="ECO:0000313" key="1">
    <source>
        <dbReference type="EMBL" id="RWX01003.1"/>
    </source>
</evidence>
<dbReference type="RefSeq" id="WP_128389483.1">
    <property type="nucleotide sequence ID" value="NZ_SBII01000004.1"/>
</dbReference>
<dbReference type="PROSITE" id="PS51257">
    <property type="entry name" value="PROKAR_LIPOPROTEIN"/>
    <property type="match status" value="1"/>
</dbReference>
<dbReference type="EMBL" id="SBII01000004">
    <property type="protein sequence ID" value="RWX01003.1"/>
    <property type="molecule type" value="Genomic_DNA"/>
</dbReference>
<dbReference type="AlphaFoldDB" id="A0A3S3QDN5"/>
<name>A0A3S3QDN5_9FLAO</name>
<organism evidence="1 2">
    <name type="scientific">Flavobacterium cerinum</name>
    <dbReference type="NCBI Taxonomy" id="2502784"/>
    <lineage>
        <taxon>Bacteria</taxon>
        <taxon>Pseudomonadati</taxon>
        <taxon>Bacteroidota</taxon>
        <taxon>Flavobacteriia</taxon>
        <taxon>Flavobacteriales</taxon>
        <taxon>Flavobacteriaceae</taxon>
        <taxon>Flavobacterium</taxon>
    </lineage>
</organism>